<feature type="region of interest" description="Disordered" evidence="4">
    <location>
        <begin position="465"/>
        <end position="596"/>
    </location>
</feature>
<feature type="region of interest" description="Disordered" evidence="4">
    <location>
        <begin position="144"/>
        <end position="169"/>
    </location>
</feature>
<evidence type="ECO:0000313" key="7">
    <source>
        <dbReference type="EMBL" id="PIL29703.1"/>
    </source>
</evidence>
<dbReference type="CDD" id="cd16691">
    <property type="entry name" value="mRING-H2-C3H3C2_Mio"/>
    <property type="match status" value="1"/>
</dbReference>
<sequence>MVAQLDKRLIWHPRGQNKFIVGGSTQITLYEWVPQSSEIKQVASQLELNQMKCFAWSPDPVLDDLLAVGFSNGRVDLLRFEASKHARNSAAVSLPARNTRACNTLGFSPANANSLAVGLDKVRNDPSLVVWDIHAALPTLSFRTPPHADSDGDSSTILSRGDGVAGTSSDPKIVQHYASAEVVSTLAWLPKNPQLLLAGISHRWLQLFDTRMTASPAKAASKVHGIATDPFDAHRVACYSEGIVSIWDIRRFTQPVLTFTSKDASADGADGVVVAHYNARGKGGPATSAPVGPIAHIEFSSTRRGTLATLERDASHVRFWDIHQAQFVEPSQERTRSRDSSQSGGKAVRTSWVKPWAGAGAAATRPSSPPAAVTEPAPYHLVLADTRRTKTFSRPFTSFALVPTANPHPLTSNVMLVNRDGDLELYAVHDTPVHPPWSSRGDLALGVGCSYTIIPGITDLMPPSEPWELVGPHPSHHSSHAYSPERPGGSLGPRFQSDESMSSMPVERPGSPPTFGRGDEDGFPALGAPRGRASSPGRKRSRPLAAEGRTVAKELPFEHTAVVRGQAPKRSRRGGDSDGDRGRSAPPTTPKTTPRTVTLALDGEGRTKYARRTPAVKALQNVVESDVSMLMRSRAAVAYGLTDPMNNAVIARTMTHDNLIVSELWLWILHSQRLILSPSSIIEGYNFSYQGLTGIWEGFKPIHPSPPSGQPTPRIAPRNTLYDAATASPLLAPLNLDAPPRPASKHGGRKRNQPPASSLPEDFLNAIEELNRRSGGSETWKPSVLTGRLSQRRLALQLCGWPLAQEDIARAVRKWEKEGKHSQAACWLVFTEQYKQAIDMLMRSKDESLHMMSGMLAALTSNSSSRNPELAQHCERLIVRLQDPYLRALLTRLAVREWAEVLEEDSLPLRERLAIAFQFLDDKEVSSYLRRVADRAIQEGDIHGLFVTGLTAAGMELLQAYIDSTGDVQTAALVAALSPALARESRAARWMDAYRDMLDGWRLFHHRCHLDTERGRLLKEAVEGGEIQPFEWAPKQVLLRCNYCSKPIEAPYPAEGNLRPTLCPNCSRPLPRCSVCLMTLNLAPESGRGANALSAVPCETLHEALVFCQTCRHGGHASHILEWFYGEGGAATRAHGTCPIAGCDCRCGDEM</sequence>
<dbReference type="InterPro" id="IPR031488">
    <property type="entry name" value="Zn_ribbon_mio"/>
</dbReference>
<dbReference type="Gene3D" id="2.130.10.10">
    <property type="entry name" value="YVTN repeat-like/Quinoprotein amine dehydrogenase"/>
    <property type="match status" value="1"/>
</dbReference>
<dbReference type="Pfam" id="PF21720">
    <property type="entry name" value="MIOS_WD40"/>
    <property type="match status" value="1"/>
</dbReference>
<dbReference type="Pfam" id="PF17034">
    <property type="entry name" value="zinc_ribbon_16"/>
    <property type="match status" value="1"/>
</dbReference>
<feature type="domain" description="MIOS-like alpha-solenoid" evidence="6">
    <location>
        <begin position="788"/>
        <end position="919"/>
    </location>
</feature>
<feature type="compositionally biased region" description="Low complexity" evidence="4">
    <location>
        <begin position="584"/>
        <end position="596"/>
    </location>
</feature>
<dbReference type="GO" id="GO:0005737">
    <property type="term" value="C:cytoplasm"/>
    <property type="evidence" value="ECO:0007669"/>
    <property type="project" value="TreeGrafter"/>
</dbReference>
<evidence type="ECO:0000256" key="4">
    <source>
        <dbReference type="SAM" id="MobiDB-lite"/>
    </source>
</evidence>
<keyword evidence="8" id="KW-1185">Reference proteome</keyword>
<dbReference type="PANTHER" id="PTHR16453:SF9">
    <property type="entry name" value="GATOR COMPLEX PROTEIN MIOS"/>
    <property type="match status" value="1"/>
</dbReference>
<name>A0A2G8S7F6_9APHY</name>
<organism evidence="7 8">
    <name type="scientific">Ganoderma sinense ZZ0214-1</name>
    <dbReference type="NCBI Taxonomy" id="1077348"/>
    <lineage>
        <taxon>Eukaryota</taxon>
        <taxon>Fungi</taxon>
        <taxon>Dikarya</taxon>
        <taxon>Basidiomycota</taxon>
        <taxon>Agaricomycotina</taxon>
        <taxon>Agaricomycetes</taxon>
        <taxon>Polyporales</taxon>
        <taxon>Polyporaceae</taxon>
        <taxon>Ganoderma</taxon>
    </lineage>
</organism>
<accession>A0A2G8S7F6</accession>
<feature type="region of interest" description="Disordered" evidence="4">
    <location>
        <begin position="732"/>
        <end position="761"/>
    </location>
</feature>
<comment type="similarity">
    <text evidence="1">Belongs to the WD repeat mio family.</text>
</comment>
<protein>
    <submittedName>
        <fullName evidence="7">Uncharacterized protein</fullName>
    </submittedName>
</protein>
<dbReference type="SUPFAM" id="SSF50978">
    <property type="entry name" value="WD40 repeat-like"/>
    <property type="match status" value="1"/>
</dbReference>
<evidence type="ECO:0000256" key="1">
    <source>
        <dbReference type="ARBA" id="ARBA00009713"/>
    </source>
</evidence>
<evidence type="ECO:0000256" key="2">
    <source>
        <dbReference type="ARBA" id="ARBA00022574"/>
    </source>
</evidence>
<dbReference type="InterPro" id="IPR036322">
    <property type="entry name" value="WD40_repeat_dom_sf"/>
</dbReference>
<comment type="caution">
    <text evidence="7">The sequence shown here is derived from an EMBL/GenBank/DDBJ whole genome shotgun (WGS) entry which is preliminary data.</text>
</comment>
<proteinExistence type="inferred from homology"/>
<keyword evidence="3" id="KW-0677">Repeat</keyword>
<feature type="compositionally biased region" description="Basic residues" evidence="4">
    <location>
        <begin position="743"/>
        <end position="752"/>
    </location>
</feature>
<dbReference type="EMBL" id="AYKW01000019">
    <property type="protein sequence ID" value="PIL29703.1"/>
    <property type="molecule type" value="Genomic_DNA"/>
</dbReference>
<dbReference type="OrthoDB" id="341486at2759"/>
<dbReference type="AlphaFoldDB" id="A0A2G8S7F6"/>
<evidence type="ECO:0000313" key="8">
    <source>
        <dbReference type="Proteomes" id="UP000230002"/>
    </source>
</evidence>
<dbReference type="PANTHER" id="PTHR16453">
    <property type="entry name" value="WD40 DOMAIN-CONTAINING PROTEIN MIO FAMILY MEMBER"/>
    <property type="match status" value="1"/>
</dbReference>
<dbReference type="InterPro" id="IPR037593">
    <property type="entry name" value="MIOS/Sea4"/>
</dbReference>
<gene>
    <name evidence="7" type="ORF">GSI_08141</name>
</gene>
<keyword evidence="2" id="KW-0853">WD repeat</keyword>
<feature type="region of interest" description="Disordered" evidence="4">
    <location>
        <begin position="329"/>
        <end position="350"/>
    </location>
</feature>
<evidence type="ECO:0000259" key="5">
    <source>
        <dbReference type="Pfam" id="PF17034"/>
    </source>
</evidence>
<dbReference type="GO" id="GO:1904263">
    <property type="term" value="P:positive regulation of TORC1 signaling"/>
    <property type="evidence" value="ECO:0007669"/>
    <property type="project" value="TreeGrafter"/>
</dbReference>
<dbReference type="InterPro" id="IPR049092">
    <property type="entry name" value="MIOS_a-sol"/>
</dbReference>
<feature type="compositionally biased region" description="Basic and acidic residues" evidence="4">
    <location>
        <begin position="573"/>
        <end position="583"/>
    </location>
</feature>
<dbReference type="STRING" id="1077348.A0A2G8S7F6"/>
<reference evidence="7 8" key="1">
    <citation type="journal article" date="2015" name="Sci. Rep.">
        <title>Chromosome-level genome map provides insights into diverse defense mechanisms in the medicinal fungus Ganoderma sinense.</title>
        <authorList>
            <person name="Zhu Y."/>
            <person name="Xu J."/>
            <person name="Sun C."/>
            <person name="Zhou S."/>
            <person name="Xu H."/>
            <person name="Nelson D.R."/>
            <person name="Qian J."/>
            <person name="Song J."/>
            <person name="Luo H."/>
            <person name="Xiang L."/>
            <person name="Li Y."/>
            <person name="Xu Z."/>
            <person name="Ji A."/>
            <person name="Wang L."/>
            <person name="Lu S."/>
            <person name="Hayward A."/>
            <person name="Sun W."/>
            <person name="Li X."/>
            <person name="Schwartz D.C."/>
            <person name="Wang Y."/>
            <person name="Chen S."/>
        </authorList>
    </citation>
    <scope>NUCLEOTIDE SEQUENCE [LARGE SCALE GENOMIC DNA]</scope>
    <source>
        <strain evidence="7 8">ZZ0214-1</strain>
    </source>
</reference>
<evidence type="ECO:0000256" key="3">
    <source>
        <dbReference type="ARBA" id="ARBA00022737"/>
    </source>
</evidence>
<dbReference type="InterPro" id="IPR015943">
    <property type="entry name" value="WD40/YVTN_repeat-like_dom_sf"/>
</dbReference>
<feature type="domain" description="GATOR2 complex protein MIO zinc-ribbon like" evidence="5">
    <location>
        <begin position="1060"/>
        <end position="1148"/>
    </location>
</feature>
<dbReference type="Pfam" id="PF21719">
    <property type="entry name" value="MIOS_a-sol"/>
    <property type="match status" value="1"/>
</dbReference>
<evidence type="ECO:0000259" key="6">
    <source>
        <dbReference type="Pfam" id="PF21719"/>
    </source>
</evidence>
<dbReference type="Proteomes" id="UP000230002">
    <property type="component" value="Unassembled WGS sequence"/>
</dbReference>